<reference evidence="3 4" key="1">
    <citation type="submission" date="2016-04" db="EMBL/GenBank/DDBJ databases">
        <title>The genome of Intoshia linei affirms orthonectids as highly simplified spiralians.</title>
        <authorList>
            <person name="Mikhailov K.V."/>
            <person name="Slusarev G.S."/>
            <person name="Nikitin M.A."/>
            <person name="Logacheva M.D."/>
            <person name="Penin A."/>
            <person name="Aleoshin V."/>
            <person name="Panchin Y.V."/>
        </authorList>
    </citation>
    <scope>NUCLEOTIDE SEQUENCE [LARGE SCALE GENOMIC DNA]</scope>
    <source>
        <strain evidence="3">Intl2013</strain>
        <tissue evidence="3">Whole animal</tissue>
    </source>
</reference>
<dbReference type="InterPro" id="IPR036392">
    <property type="entry name" value="PLAT/LH2_dom_sf"/>
</dbReference>
<organism evidence="3 4">
    <name type="scientific">Intoshia linei</name>
    <dbReference type="NCBI Taxonomy" id="1819745"/>
    <lineage>
        <taxon>Eukaryota</taxon>
        <taxon>Metazoa</taxon>
        <taxon>Spiralia</taxon>
        <taxon>Lophotrochozoa</taxon>
        <taxon>Mesozoa</taxon>
        <taxon>Orthonectida</taxon>
        <taxon>Rhopaluridae</taxon>
        <taxon>Intoshia</taxon>
    </lineage>
</organism>
<dbReference type="InterPro" id="IPR052970">
    <property type="entry name" value="Inner_ear_hair_cell_LOXHD"/>
</dbReference>
<evidence type="ECO:0000313" key="4">
    <source>
        <dbReference type="Proteomes" id="UP000078046"/>
    </source>
</evidence>
<dbReference type="Gene3D" id="2.60.60.20">
    <property type="entry name" value="PLAT/LH2 domain"/>
    <property type="match status" value="1"/>
</dbReference>
<proteinExistence type="predicted"/>
<evidence type="ECO:0000259" key="2">
    <source>
        <dbReference type="PROSITE" id="PS50095"/>
    </source>
</evidence>
<evidence type="ECO:0000313" key="3">
    <source>
        <dbReference type="EMBL" id="OAF64075.1"/>
    </source>
</evidence>
<name>A0A177AQ02_9BILA</name>
<feature type="non-terminal residue" evidence="3">
    <location>
        <position position="84"/>
    </location>
</feature>
<comment type="caution">
    <text evidence="1">Lacks conserved residue(s) required for the propagation of feature annotation.</text>
</comment>
<dbReference type="SUPFAM" id="SSF49723">
    <property type="entry name" value="Lipase/lipooxygenase domain (PLAT/LH2 domain)"/>
    <property type="match status" value="1"/>
</dbReference>
<dbReference type="PANTHER" id="PTHR45901:SF3">
    <property type="entry name" value="LIPOXYGENASE HOMOLOGY DOMAIN-CONTAINING PROTEIN 1"/>
    <property type="match status" value="1"/>
</dbReference>
<sequence>MLAYAFYMIDEFRLKVVDLIKIVKIKIWTDELNIGSNWYLEYVDIKCDKTNEFCKFECNRWFSSKMEDGQINRTFYYIKSPLLA</sequence>
<feature type="domain" description="PLAT" evidence="2">
    <location>
        <begin position="1"/>
        <end position="76"/>
    </location>
</feature>
<evidence type="ECO:0000256" key="1">
    <source>
        <dbReference type="PROSITE-ProRule" id="PRU00152"/>
    </source>
</evidence>
<dbReference type="AlphaFoldDB" id="A0A177AQ02"/>
<dbReference type="EMBL" id="LWCA01002155">
    <property type="protein sequence ID" value="OAF64075.1"/>
    <property type="molecule type" value="Genomic_DNA"/>
</dbReference>
<dbReference type="InterPro" id="IPR001024">
    <property type="entry name" value="PLAT/LH2_dom"/>
</dbReference>
<accession>A0A177AQ02</accession>
<comment type="caution">
    <text evidence="3">The sequence shown here is derived from an EMBL/GenBank/DDBJ whole genome shotgun (WGS) entry which is preliminary data.</text>
</comment>
<dbReference type="PANTHER" id="PTHR45901">
    <property type="entry name" value="PROTEIN CBG12474"/>
    <property type="match status" value="1"/>
</dbReference>
<keyword evidence="4" id="KW-1185">Reference proteome</keyword>
<dbReference type="Proteomes" id="UP000078046">
    <property type="component" value="Unassembled WGS sequence"/>
</dbReference>
<dbReference type="PROSITE" id="PS50095">
    <property type="entry name" value="PLAT"/>
    <property type="match status" value="1"/>
</dbReference>
<protein>
    <recommendedName>
        <fullName evidence="2">PLAT domain-containing protein</fullName>
    </recommendedName>
</protein>
<dbReference type="Pfam" id="PF01477">
    <property type="entry name" value="PLAT"/>
    <property type="match status" value="1"/>
</dbReference>
<gene>
    <name evidence="3" type="ORF">A3Q56_08219</name>
</gene>